<name>A0A0F4ZB72_9PEZI</name>
<organism evidence="2 3">
    <name type="scientific">Thielaviopsis punctulata</name>
    <dbReference type="NCBI Taxonomy" id="72032"/>
    <lineage>
        <taxon>Eukaryota</taxon>
        <taxon>Fungi</taxon>
        <taxon>Dikarya</taxon>
        <taxon>Ascomycota</taxon>
        <taxon>Pezizomycotina</taxon>
        <taxon>Sordariomycetes</taxon>
        <taxon>Hypocreomycetidae</taxon>
        <taxon>Microascales</taxon>
        <taxon>Ceratocystidaceae</taxon>
        <taxon>Thielaviopsis</taxon>
    </lineage>
</organism>
<keyword evidence="3" id="KW-1185">Reference proteome</keyword>
<feature type="region of interest" description="Disordered" evidence="1">
    <location>
        <begin position="1"/>
        <end position="36"/>
    </location>
</feature>
<evidence type="ECO:0000313" key="3">
    <source>
        <dbReference type="Proteomes" id="UP000033483"/>
    </source>
</evidence>
<evidence type="ECO:0008006" key="4">
    <source>
        <dbReference type="Google" id="ProtNLM"/>
    </source>
</evidence>
<reference evidence="2 3" key="1">
    <citation type="submission" date="2015-03" db="EMBL/GenBank/DDBJ databases">
        <authorList>
            <person name="Radwan O."/>
            <person name="Al-Naeli F.A."/>
            <person name="Rendon G.A."/>
            <person name="Fields C."/>
        </authorList>
    </citation>
    <scope>NUCLEOTIDE SEQUENCE [LARGE SCALE GENOMIC DNA]</scope>
    <source>
        <strain evidence="2">CR-DP1</strain>
    </source>
</reference>
<proteinExistence type="predicted"/>
<dbReference type="EMBL" id="LAEV01001591">
    <property type="protein sequence ID" value="KKA27787.1"/>
    <property type="molecule type" value="Genomic_DNA"/>
</dbReference>
<evidence type="ECO:0000313" key="2">
    <source>
        <dbReference type="EMBL" id="KKA27787.1"/>
    </source>
</evidence>
<dbReference type="AlphaFoldDB" id="A0A0F4ZB72"/>
<sequence length="183" mass="19805">MAELPAPRRPLISITEKHSPSLDTPSAPKPSWLSLDPTQASVSDTLSFDRLANDELSYPLSRRDFLDYLIFIALSAETFQFWLWFRDYQARFAAATSQLGLSLSLSLASSAETLAQDISNAVADAGGGGGGQAALENVSLHCRDPVEEGYEEEADAQGTVLPKASFRSLTPAEARTLNDPEND</sequence>
<dbReference type="Proteomes" id="UP000033483">
    <property type="component" value="Unassembled WGS sequence"/>
</dbReference>
<accession>A0A0F4ZB72</accession>
<feature type="non-terminal residue" evidence="2">
    <location>
        <position position="183"/>
    </location>
</feature>
<dbReference type="OrthoDB" id="3232309at2759"/>
<evidence type="ECO:0000256" key="1">
    <source>
        <dbReference type="SAM" id="MobiDB-lite"/>
    </source>
</evidence>
<protein>
    <recommendedName>
        <fullName evidence="4">RGS domain-containing protein</fullName>
    </recommendedName>
</protein>
<comment type="caution">
    <text evidence="2">The sequence shown here is derived from an EMBL/GenBank/DDBJ whole genome shotgun (WGS) entry which is preliminary data.</text>
</comment>
<gene>
    <name evidence="2" type="ORF">TD95_004966</name>
</gene>